<protein>
    <submittedName>
        <fullName evidence="1">Uncharacterized protein</fullName>
    </submittedName>
</protein>
<gene>
    <name evidence="1" type="ORF">EPZ47_15285</name>
</gene>
<dbReference type="AlphaFoldDB" id="A0A4P7PHB7"/>
<sequence length="196" mass="20585">MANSVSVKLTIGIPSEAVYYLTYAFSGGTKCSPSATLDLDQAGPTSLKLPELAWGSTREYASGDVLTIPGKPDWFRSLRPGAKPTGTATLARTADNLNVGWTSFDGASHAVKFIVDGGNPMMPVAPHIDAAILVGLRKAGGGVQFSVDGIHDGFPNYTLQINGKTVYEWDAVKQGEDPSALGGTGDQSIKIAWKTL</sequence>
<reference evidence="1 2" key="1">
    <citation type="journal article" date="2019" name="Front. Microbiol.">
        <title>In silico and Genetic Analyses of Cyclic Lipopeptide Synthetic Gene Clusters in Pseudomonas sp. 11K1.</title>
        <authorList>
            <person name="Zhao H."/>
            <person name="Liu Y.P."/>
            <person name="Zhang L.Q."/>
        </authorList>
    </citation>
    <scope>NUCLEOTIDE SEQUENCE [LARGE SCALE GENOMIC DNA]</scope>
    <source>
        <strain evidence="1 2">11K1</strain>
    </source>
</reference>
<dbReference type="EMBL" id="CP035088">
    <property type="protein sequence ID" value="QBZ90026.1"/>
    <property type="molecule type" value="Genomic_DNA"/>
</dbReference>
<organism evidence="1 2">
    <name type="scientific">Pseudomonas viciae</name>
    <dbReference type="NCBI Taxonomy" id="2505979"/>
    <lineage>
        <taxon>Bacteria</taxon>
        <taxon>Pseudomonadati</taxon>
        <taxon>Pseudomonadota</taxon>
        <taxon>Gammaproteobacteria</taxon>
        <taxon>Pseudomonadales</taxon>
        <taxon>Pseudomonadaceae</taxon>
        <taxon>Pseudomonas</taxon>
    </lineage>
</organism>
<name>A0A4P7PHB7_9PSED</name>
<dbReference type="KEGG" id="pvk:EPZ47_15285"/>
<evidence type="ECO:0000313" key="2">
    <source>
        <dbReference type="Proteomes" id="UP000296468"/>
    </source>
</evidence>
<dbReference type="OrthoDB" id="66275at2"/>
<dbReference type="RefSeq" id="WP_135845556.1">
    <property type="nucleotide sequence ID" value="NZ_CP035088.1"/>
</dbReference>
<evidence type="ECO:0000313" key="1">
    <source>
        <dbReference type="EMBL" id="QBZ90026.1"/>
    </source>
</evidence>
<proteinExistence type="predicted"/>
<accession>A0A4P7PHB7</accession>
<dbReference type="Proteomes" id="UP000296468">
    <property type="component" value="Chromosome"/>
</dbReference>